<dbReference type="OrthoDB" id="9806505at2"/>
<name>A0A1M4WHX3_9FIRM</name>
<sequence>MKSQCFLRLILVVGVAAFAVTFTACGNRNEQAMANSAVPSANSITESKDSIDSKPLVIYFSRGINTASDQNIDAVTGPSLKPDGVGFRSDEQVLAEWIATETKGDLFPIQTVRKYPTGYEEILEVGKREKTEDTRPALSSHLENLNDYRTIYFVYPNWWGDLPMPVYSFFDTYDFSEKKIIAVVISGGGGFAGTVSYIQHLEPNADVVDGIKIYKRDMDKVREQIVSWLRSER</sequence>
<feature type="chain" id="PRO_5039603569" evidence="1">
    <location>
        <begin position="25"/>
        <end position="233"/>
    </location>
</feature>
<dbReference type="SUPFAM" id="SSF52218">
    <property type="entry name" value="Flavoproteins"/>
    <property type="match status" value="1"/>
</dbReference>
<dbReference type="Proteomes" id="UP000184404">
    <property type="component" value="Unassembled WGS sequence"/>
</dbReference>
<evidence type="ECO:0000259" key="2">
    <source>
        <dbReference type="Pfam" id="PF12682"/>
    </source>
</evidence>
<feature type="signal peptide" evidence="1">
    <location>
        <begin position="1"/>
        <end position="24"/>
    </location>
</feature>
<dbReference type="EMBL" id="FQUG01000004">
    <property type="protein sequence ID" value="SHE80795.1"/>
    <property type="molecule type" value="Genomic_DNA"/>
</dbReference>
<evidence type="ECO:0000256" key="1">
    <source>
        <dbReference type="SAM" id="SignalP"/>
    </source>
</evidence>
<keyword evidence="1" id="KW-0732">Signal</keyword>
<organism evidence="3 4">
    <name type="scientific">Schwartzia succinivorans DSM 10502</name>
    <dbReference type="NCBI Taxonomy" id="1123243"/>
    <lineage>
        <taxon>Bacteria</taxon>
        <taxon>Bacillati</taxon>
        <taxon>Bacillota</taxon>
        <taxon>Negativicutes</taxon>
        <taxon>Selenomonadales</taxon>
        <taxon>Selenomonadaceae</taxon>
        <taxon>Schwartzia</taxon>
    </lineage>
</organism>
<dbReference type="PANTHER" id="PTHR39201:SF1">
    <property type="entry name" value="FLAVODOXIN-LIKE DOMAIN-CONTAINING PROTEIN"/>
    <property type="match status" value="1"/>
</dbReference>
<keyword evidence="4" id="KW-1185">Reference proteome</keyword>
<dbReference type="PROSITE" id="PS51257">
    <property type="entry name" value="PROKAR_LIPOPROTEIN"/>
    <property type="match status" value="1"/>
</dbReference>
<evidence type="ECO:0000313" key="3">
    <source>
        <dbReference type="EMBL" id="SHE80795.1"/>
    </source>
</evidence>
<dbReference type="STRING" id="1123243.SAMN02745190_01236"/>
<dbReference type="Gene3D" id="3.40.50.360">
    <property type="match status" value="1"/>
</dbReference>
<gene>
    <name evidence="3" type="ORF">SAMN02745190_01236</name>
</gene>
<dbReference type="InterPro" id="IPR029039">
    <property type="entry name" value="Flavoprotein-like_sf"/>
</dbReference>
<dbReference type="AlphaFoldDB" id="A0A1M4WHX3"/>
<dbReference type="InterPro" id="IPR008254">
    <property type="entry name" value="Flavodoxin/NO_synth"/>
</dbReference>
<dbReference type="Pfam" id="PF12682">
    <property type="entry name" value="Flavodoxin_4"/>
    <property type="match status" value="1"/>
</dbReference>
<dbReference type="PANTHER" id="PTHR39201">
    <property type="entry name" value="EXPORTED PROTEIN-RELATED"/>
    <property type="match status" value="1"/>
</dbReference>
<accession>A0A1M4WHX3</accession>
<dbReference type="GO" id="GO:0010181">
    <property type="term" value="F:FMN binding"/>
    <property type="evidence" value="ECO:0007669"/>
    <property type="project" value="InterPro"/>
</dbReference>
<protein>
    <submittedName>
        <fullName evidence="3">Flavodoxin</fullName>
    </submittedName>
</protein>
<dbReference type="GO" id="GO:0016651">
    <property type="term" value="F:oxidoreductase activity, acting on NAD(P)H"/>
    <property type="evidence" value="ECO:0007669"/>
    <property type="project" value="UniProtKB-ARBA"/>
</dbReference>
<proteinExistence type="predicted"/>
<dbReference type="RefSeq" id="WP_094756499.1">
    <property type="nucleotide sequence ID" value="NZ_FQUG01000004.1"/>
</dbReference>
<evidence type="ECO:0000313" key="4">
    <source>
        <dbReference type="Proteomes" id="UP000184404"/>
    </source>
</evidence>
<feature type="domain" description="Flavodoxin-like" evidence="2">
    <location>
        <begin position="95"/>
        <end position="228"/>
    </location>
</feature>
<reference evidence="3 4" key="1">
    <citation type="submission" date="2016-11" db="EMBL/GenBank/DDBJ databases">
        <authorList>
            <person name="Jaros S."/>
            <person name="Januszkiewicz K."/>
            <person name="Wedrychowicz H."/>
        </authorList>
    </citation>
    <scope>NUCLEOTIDE SEQUENCE [LARGE SCALE GENOMIC DNA]</scope>
    <source>
        <strain evidence="3 4">DSM 10502</strain>
    </source>
</reference>